<feature type="domain" description="SIS" evidence="5">
    <location>
        <begin position="117"/>
        <end position="257"/>
    </location>
</feature>
<dbReference type="GO" id="GO:0097367">
    <property type="term" value="F:carbohydrate derivative binding"/>
    <property type="evidence" value="ECO:0007669"/>
    <property type="project" value="InterPro"/>
</dbReference>
<dbReference type="STRING" id="1619234.SAMN05421730_1001349"/>
<dbReference type="Gene3D" id="1.10.10.10">
    <property type="entry name" value="Winged helix-like DNA-binding domain superfamily/Winged helix DNA-binding domain"/>
    <property type="match status" value="1"/>
</dbReference>
<dbReference type="InterPro" id="IPR035472">
    <property type="entry name" value="RpiR-like_SIS"/>
</dbReference>
<dbReference type="InterPro" id="IPR009057">
    <property type="entry name" value="Homeodomain-like_sf"/>
</dbReference>
<evidence type="ECO:0000313" key="7">
    <source>
        <dbReference type="Proteomes" id="UP000199315"/>
    </source>
</evidence>
<keyword evidence="2 6" id="KW-0238">DNA-binding</keyword>
<evidence type="ECO:0000256" key="3">
    <source>
        <dbReference type="ARBA" id="ARBA00023163"/>
    </source>
</evidence>
<dbReference type="Proteomes" id="UP000199315">
    <property type="component" value="Unassembled WGS sequence"/>
</dbReference>
<feature type="domain" description="HTH rpiR-type" evidence="4">
    <location>
        <begin position="6"/>
        <end position="81"/>
    </location>
</feature>
<gene>
    <name evidence="6" type="ORF">SAMN05421730_1001349</name>
</gene>
<dbReference type="PANTHER" id="PTHR30514">
    <property type="entry name" value="GLUCOKINASE"/>
    <property type="match status" value="1"/>
</dbReference>
<keyword evidence="1" id="KW-0805">Transcription regulation</keyword>
<dbReference type="CDD" id="cd05013">
    <property type="entry name" value="SIS_RpiR"/>
    <property type="match status" value="1"/>
</dbReference>
<dbReference type="EMBL" id="FMKA01000001">
    <property type="protein sequence ID" value="SCP95145.1"/>
    <property type="molecule type" value="Genomic_DNA"/>
</dbReference>
<dbReference type="Gene3D" id="3.40.50.10490">
    <property type="entry name" value="Glucose-6-phosphate isomerase like protein, domain 1"/>
    <property type="match status" value="1"/>
</dbReference>
<sequence>MNYADDMVVKNIIKVYDKLTNVEKNIAEFFLNNKEKSNFSSKSISEKLFVSEASLSRFAKKCGYKGFRELIYDYERSFENTKKNDSIDDMTKRVLDIYQGILNKSFKLVDESQMKRIATMLTKSSQVYVIGMGSSGIAADEFQLRFMRLGLRVEAISDSHRIKMNSALADEDTLLIGISISGKTREILEGMRIAKERGAKILFITGGNPEDYTDICDDVLRIASSKNLEIGTAISPQFPILVMVDIFYTYYLNTDLYNKSAKHTETLSALLRGEFGR</sequence>
<dbReference type="PROSITE" id="PS51071">
    <property type="entry name" value="HTH_RPIR"/>
    <property type="match status" value="1"/>
</dbReference>
<evidence type="ECO:0000259" key="4">
    <source>
        <dbReference type="PROSITE" id="PS51071"/>
    </source>
</evidence>
<dbReference type="GO" id="GO:1901135">
    <property type="term" value="P:carbohydrate derivative metabolic process"/>
    <property type="evidence" value="ECO:0007669"/>
    <property type="project" value="InterPro"/>
</dbReference>
<organism evidence="6 7">
    <name type="scientific">Anaerobium acetethylicum</name>
    <dbReference type="NCBI Taxonomy" id="1619234"/>
    <lineage>
        <taxon>Bacteria</taxon>
        <taxon>Bacillati</taxon>
        <taxon>Bacillota</taxon>
        <taxon>Clostridia</taxon>
        <taxon>Lachnospirales</taxon>
        <taxon>Lachnospiraceae</taxon>
        <taxon>Anaerobium</taxon>
    </lineage>
</organism>
<dbReference type="Pfam" id="PF01418">
    <property type="entry name" value="HTH_6"/>
    <property type="match status" value="1"/>
</dbReference>
<dbReference type="Pfam" id="PF01380">
    <property type="entry name" value="SIS"/>
    <property type="match status" value="1"/>
</dbReference>
<proteinExistence type="predicted"/>
<accession>A0A1D3TP51</accession>
<dbReference type="SUPFAM" id="SSF53697">
    <property type="entry name" value="SIS domain"/>
    <property type="match status" value="1"/>
</dbReference>
<dbReference type="PANTHER" id="PTHR30514:SF21">
    <property type="entry name" value="RPIR-FAMILY TRANSCRIPTIONAL REGULATOR"/>
    <property type="match status" value="1"/>
</dbReference>
<name>A0A1D3TP51_9FIRM</name>
<dbReference type="PROSITE" id="PS51464">
    <property type="entry name" value="SIS"/>
    <property type="match status" value="1"/>
</dbReference>
<keyword evidence="7" id="KW-1185">Reference proteome</keyword>
<dbReference type="InterPro" id="IPR046348">
    <property type="entry name" value="SIS_dom_sf"/>
</dbReference>
<dbReference type="SUPFAM" id="SSF46689">
    <property type="entry name" value="Homeodomain-like"/>
    <property type="match status" value="1"/>
</dbReference>
<dbReference type="InterPro" id="IPR000281">
    <property type="entry name" value="HTH_RpiR"/>
</dbReference>
<dbReference type="GO" id="GO:0003677">
    <property type="term" value="F:DNA binding"/>
    <property type="evidence" value="ECO:0007669"/>
    <property type="project" value="UniProtKB-KW"/>
</dbReference>
<reference evidence="6 7" key="1">
    <citation type="submission" date="2016-09" db="EMBL/GenBank/DDBJ databases">
        <authorList>
            <person name="Capua I."/>
            <person name="De Benedictis P."/>
            <person name="Joannis T."/>
            <person name="Lombin L.H."/>
            <person name="Cattoli G."/>
        </authorList>
    </citation>
    <scope>NUCLEOTIDE SEQUENCE [LARGE SCALE GENOMIC DNA]</scope>
    <source>
        <strain evidence="6 7">GluBS11</strain>
    </source>
</reference>
<dbReference type="GO" id="GO:0003700">
    <property type="term" value="F:DNA-binding transcription factor activity"/>
    <property type="evidence" value="ECO:0007669"/>
    <property type="project" value="InterPro"/>
</dbReference>
<evidence type="ECO:0000259" key="5">
    <source>
        <dbReference type="PROSITE" id="PS51464"/>
    </source>
</evidence>
<dbReference type="InterPro" id="IPR047640">
    <property type="entry name" value="RpiR-like"/>
</dbReference>
<keyword evidence="3" id="KW-0804">Transcription</keyword>
<evidence type="ECO:0000313" key="6">
    <source>
        <dbReference type="EMBL" id="SCP95145.1"/>
    </source>
</evidence>
<dbReference type="AlphaFoldDB" id="A0A1D3TP51"/>
<dbReference type="OrthoDB" id="9762536at2"/>
<dbReference type="InterPro" id="IPR001347">
    <property type="entry name" value="SIS_dom"/>
</dbReference>
<dbReference type="InterPro" id="IPR036388">
    <property type="entry name" value="WH-like_DNA-bd_sf"/>
</dbReference>
<evidence type="ECO:0000256" key="1">
    <source>
        <dbReference type="ARBA" id="ARBA00023015"/>
    </source>
</evidence>
<evidence type="ECO:0000256" key="2">
    <source>
        <dbReference type="ARBA" id="ARBA00023125"/>
    </source>
</evidence>
<dbReference type="RefSeq" id="WP_091229907.1">
    <property type="nucleotide sequence ID" value="NZ_FMKA01000001.1"/>
</dbReference>
<protein>
    <submittedName>
        <fullName evidence="6">DNA-binding transcriptional regulator, MurR/RpiR family, contains HTH and SIS domains</fullName>
    </submittedName>
</protein>